<dbReference type="GO" id="GO:0043565">
    <property type="term" value="F:sequence-specific DNA binding"/>
    <property type="evidence" value="ECO:0007669"/>
    <property type="project" value="InterPro"/>
</dbReference>
<dbReference type="InterPro" id="IPR050204">
    <property type="entry name" value="AraC_XylS_family_regulators"/>
</dbReference>
<accession>G7ZCY6</accession>
<evidence type="ECO:0000256" key="1">
    <source>
        <dbReference type="ARBA" id="ARBA00023015"/>
    </source>
</evidence>
<organism evidence="5 6">
    <name type="scientific">Azospirillum lipoferum (strain 4B)</name>
    <dbReference type="NCBI Taxonomy" id="862719"/>
    <lineage>
        <taxon>Bacteria</taxon>
        <taxon>Pseudomonadati</taxon>
        <taxon>Pseudomonadota</taxon>
        <taxon>Alphaproteobacteria</taxon>
        <taxon>Rhodospirillales</taxon>
        <taxon>Azospirillaceae</taxon>
        <taxon>Azospirillum</taxon>
    </lineage>
</organism>
<keyword evidence="2" id="KW-0238">DNA-binding</keyword>
<dbReference type="InterPro" id="IPR018062">
    <property type="entry name" value="HTH_AraC-typ_CS"/>
</dbReference>
<dbReference type="SUPFAM" id="SSF46689">
    <property type="entry name" value="Homeodomain-like"/>
    <property type="match status" value="2"/>
</dbReference>
<dbReference type="InterPro" id="IPR018060">
    <property type="entry name" value="HTH_AraC"/>
</dbReference>
<dbReference type="GO" id="GO:0003700">
    <property type="term" value="F:DNA-binding transcription factor activity"/>
    <property type="evidence" value="ECO:0007669"/>
    <property type="project" value="InterPro"/>
</dbReference>
<keyword evidence="3" id="KW-0804">Transcription</keyword>
<keyword evidence="6" id="KW-1185">Reference proteome</keyword>
<dbReference type="OrthoDB" id="9806208at2"/>
<evidence type="ECO:0000313" key="5">
    <source>
        <dbReference type="EMBL" id="CBS89740.1"/>
    </source>
</evidence>
<dbReference type="PANTHER" id="PTHR46796">
    <property type="entry name" value="HTH-TYPE TRANSCRIPTIONAL ACTIVATOR RHAS-RELATED"/>
    <property type="match status" value="1"/>
</dbReference>
<keyword evidence="5" id="KW-0614">Plasmid</keyword>
<evidence type="ECO:0000313" key="6">
    <source>
        <dbReference type="Proteomes" id="UP000005667"/>
    </source>
</evidence>
<name>G7ZCY6_AZOL4</name>
<dbReference type="EMBL" id="FQ311870">
    <property type="protein sequence ID" value="CBS89740.1"/>
    <property type="molecule type" value="Genomic_DNA"/>
</dbReference>
<evidence type="ECO:0000256" key="3">
    <source>
        <dbReference type="ARBA" id="ARBA00023163"/>
    </source>
</evidence>
<dbReference type="KEGG" id="ali:AZOLI_p20626"/>
<dbReference type="HOGENOM" id="CLU_000445_88_4_5"/>
<dbReference type="PANTHER" id="PTHR46796:SF14">
    <property type="entry name" value="TRANSCRIPTIONAL REGULATORY PROTEIN"/>
    <property type="match status" value="1"/>
</dbReference>
<dbReference type="Proteomes" id="UP000005667">
    <property type="component" value="Plasmid AZO_p2"/>
</dbReference>
<reference evidence="6" key="1">
    <citation type="journal article" date="2011" name="PLoS Genet.">
        <title>Azospirillum genomes reveal transition of bacteria from aquatic to terrestrial environments.</title>
        <authorList>
            <person name="Wisniewski-Dye F."/>
            <person name="Borziak K."/>
            <person name="Khalsa-Moyers G."/>
            <person name="Alexandre G."/>
            <person name="Sukharnikov L.O."/>
            <person name="Wuichet K."/>
            <person name="Hurst G.B."/>
            <person name="McDonald W.H."/>
            <person name="Robertson J.S."/>
            <person name="Barbe V."/>
            <person name="Calteau A."/>
            <person name="Rouy Z."/>
            <person name="Mangenot S."/>
            <person name="Prigent-Combaret C."/>
            <person name="Normand P."/>
            <person name="Boyer M."/>
            <person name="Siguier P."/>
            <person name="Dessaux Y."/>
            <person name="Elmerich C."/>
            <person name="Condemine G."/>
            <person name="Krishnen G."/>
            <person name="Kennedy I."/>
            <person name="Paterson A.H."/>
            <person name="Gonzalez V."/>
            <person name="Mavingui P."/>
            <person name="Zhulin I.B."/>
        </authorList>
    </citation>
    <scope>NUCLEOTIDE SEQUENCE [LARGE SCALE GENOMIC DNA]</scope>
    <source>
        <strain evidence="6">4B</strain>
    </source>
</reference>
<dbReference type="Gene3D" id="1.10.10.60">
    <property type="entry name" value="Homeodomain-like"/>
    <property type="match status" value="1"/>
</dbReference>
<proteinExistence type="predicted"/>
<dbReference type="InterPro" id="IPR009057">
    <property type="entry name" value="Homeodomain-like_sf"/>
</dbReference>
<dbReference type="RefSeq" id="WP_014189155.1">
    <property type="nucleotide sequence ID" value="NC_016586.1"/>
</dbReference>
<evidence type="ECO:0000259" key="4">
    <source>
        <dbReference type="PROSITE" id="PS01124"/>
    </source>
</evidence>
<evidence type="ECO:0000256" key="2">
    <source>
        <dbReference type="ARBA" id="ARBA00023125"/>
    </source>
</evidence>
<gene>
    <name evidence="5" type="ordered locus">AZOLI_p20626</name>
</gene>
<dbReference type="SMART" id="SM00342">
    <property type="entry name" value="HTH_ARAC"/>
    <property type="match status" value="1"/>
</dbReference>
<dbReference type="Pfam" id="PF12833">
    <property type="entry name" value="HTH_18"/>
    <property type="match status" value="1"/>
</dbReference>
<geneLocation type="plasmid" evidence="5 6">
    <name>AZO_p2</name>
</geneLocation>
<protein>
    <submittedName>
        <fullName evidence="5">Transcriptional regulatory protein, AraC family</fullName>
    </submittedName>
</protein>
<keyword evidence="1" id="KW-0805">Transcription regulation</keyword>
<sequence length="328" mass="36160">MAAAFQSNLHLRYVPMPEKPDVLVLRSPRGTVGVARVRCQSGGIGRFGSPEPEDAFLVSHHLSNFRSDVWVDGVLVEKPANIAGLTTIHDYRRTIDCHMHSAFDTLTFHLPRSLLESVCPDVRGSRLQDLAIEPSRPVKDPTVTALASAMLPALAFPERISLLYHDHLCSALATHLVTAYGRTNEVRSGGALAPWQEKRVKEMIAANLDGEIRLADLAAECRLSVGHFVRAFRRTANTTPYQWLLQRRIEHAKTLMRDGSQTLAGVALACGFADQSHFTRTFSRLVGVSPRAWQQRNAATPARRVKAAAGSEPSTHRQILQEAVAARI</sequence>
<dbReference type="PROSITE" id="PS00041">
    <property type="entry name" value="HTH_ARAC_FAMILY_1"/>
    <property type="match status" value="1"/>
</dbReference>
<feature type="domain" description="HTH araC/xylS-type" evidence="4">
    <location>
        <begin position="198"/>
        <end position="296"/>
    </location>
</feature>
<dbReference type="AlphaFoldDB" id="G7ZCY6"/>
<dbReference type="PROSITE" id="PS01124">
    <property type="entry name" value="HTH_ARAC_FAMILY_2"/>
    <property type="match status" value="1"/>
</dbReference>